<reference evidence="1 2" key="1">
    <citation type="submission" date="2024-02" db="EMBL/GenBank/DDBJ databases">
        <title>de novo genome assembly of Solanum bulbocastanum strain 11H21.</title>
        <authorList>
            <person name="Hosaka A.J."/>
        </authorList>
    </citation>
    <scope>NUCLEOTIDE SEQUENCE [LARGE SCALE GENOMIC DNA]</scope>
    <source>
        <tissue evidence="1">Young leaves</tissue>
    </source>
</reference>
<accession>A0AAN8UGQ7</accession>
<comment type="caution">
    <text evidence="1">The sequence shown here is derived from an EMBL/GenBank/DDBJ whole genome shotgun (WGS) entry which is preliminary data.</text>
</comment>
<keyword evidence="2" id="KW-1185">Reference proteome</keyword>
<proteinExistence type="predicted"/>
<sequence length="99" mass="11783">MTCLASAERTLKLLTLYSTLSDTRILRILQYEQIVFSSTHHGLFFQRFSFLFEDSFLTFFLLRIYEGLQCKSGKLHHSERKKHVVQVIHFKYSLDNIFC</sequence>
<name>A0AAN8UGQ7_SOLBU</name>
<gene>
    <name evidence="1" type="ORF">RDI58_003041</name>
</gene>
<evidence type="ECO:0000313" key="2">
    <source>
        <dbReference type="Proteomes" id="UP001371456"/>
    </source>
</evidence>
<evidence type="ECO:0000313" key="1">
    <source>
        <dbReference type="EMBL" id="KAK6805256.1"/>
    </source>
</evidence>
<dbReference type="EMBL" id="JBANQN010000001">
    <property type="protein sequence ID" value="KAK6805256.1"/>
    <property type="molecule type" value="Genomic_DNA"/>
</dbReference>
<protein>
    <submittedName>
        <fullName evidence="1">Uncharacterized protein</fullName>
    </submittedName>
</protein>
<organism evidence="1 2">
    <name type="scientific">Solanum bulbocastanum</name>
    <name type="common">Wild potato</name>
    <dbReference type="NCBI Taxonomy" id="147425"/>
    <lineage>
        <taxon>Eukaryota</taxon>
        <taxon>Viridiplantae</taxon>
        <taxon>Streptophyta</taxon>
        <taxon>Embryophyta</taxon>
        <taxon>Tracheophyta</taxon>
        <taxon>Spermatophyta</taxon>
        <taxon>Magnoliopsida</taxon>
        <taxon>eudicotyledons</taxon>
        <taxon>Gunneridae</taxon>
        <taxon>Pentapetalae</taxon>
        <taxon>asterids</taxon>
        <taxon>lamiids</taxon>
        <taxon>Solanales</taxon>
        <taxon>Solanaceae</taxon>
        <taxon>Solanoideae</taxon>
        <taxon>Solaneae</taxon>
        <taxon>Solanum</taxon>
    </lineage>
</organism>
<dbReference type="AlphaFoldDB" id="A0AAN8UGQ7"/>
<dbReference type="Proteomes" id="UP001371456">
    <property type="component" value="Unassembled WGS sequence"/>
</dbReference>